<evidence type="ECO:0000256" key="1">
    <source>
        <dbReference type="SAM" id="MobiDB-lite"/>
    </source>
</evidence>
<accession>A0A9P0NFC9</accession>
<name>A0A9P0NFC9_APHGO</name>
<reference evidence="3" key="1">
    <citation type="submission" date="2022-02" db="EMBL/GenBank/DDBJ databases">
        <authorList>
            <person name="King R."/>
        </authorList>
    </citation>
    <scope>NUCLEOTIDE SEQUENCE</scope>
</reference>
<feature type="compositionally biased region" description="Polar residues" evidence="1">
    <location>
        <begin position="1"/>
        <end position="12"/>
    </location>
</feature>
<feature type="compositionally biased region" description="Basic residues" evidence="1">
    <location>
        <begin position="22"/>
        <end position="34"/>
    </location>
</feature>
<proteinExistence type="predicted"/>
<evidence type="ECO:0000313" key="4">
    <source>
        <dbReference type="Proteomes" id="UP001154329"/>
    </source>
</evidence>
<keyword evidence="2" id="KW-0472">Membrane</keyword>
<dbReference type="Proteomes" id="UP001154329">
    <property type="component" value="Chromosome 1"/>
</dbReference>
<sequence>MHNNNIMITSSSKRMRIPATPPHHRRRRRGRHGPRTVPMASLPSTEYRRPLHTSRLGLLPRSSTIPPQYRLPPPLTIHRHPPARSHSPTTNTSTTRQSPLPLFALVAYVRLRTVLYLYIVLHFFTLFQLQW</sequence>
<evidence type="ECO:0000313" key="3">
    <source>
        <dbReference type="EMBL" id="CAH1712381.1"/>
    </source>
</evidence>
<feature type="compositionally biased region" description="Polar residues" evidence="1">
    <location>
        <begin position="86"/>
        <end position="96"/>
    </location>
</feature>
<feature type="region of interest" description="Disordered" evidence="1">
    <location>
        <begin position="77"/>
        <end position="96"/>
    </location>
</feature>
<feature type="region of interest" description="Disordered" evidence="1">
    <location>
        <begin position="1"/>
        <end position="41"/>
    </location>
</feature>
<feature type="transmembrane region" description="Helical" evidence="2">
    <location>
        <begin position="102"/>
        <end position="124"/>
    </location>
</feature>
<reference evidence="3" key="2">
    <citation type="submission" date="2022-10" db="EMBL/GenBank/DDBJ databases">
        <authorList>
            <consortium name="ENA_rothamsted_submissions"/>
            <consortium name="culmorum"/>
            <person name="King R."/>
        </authorList>
    </citation>
    <scope>NUCLEOTIDE SEQUENCE</scope>
</reference>
<gene>
    <name evidence="3" type="ORF">APHIGO_LOCUS1975</name>
</gene>
<evidence type="ECO:0000256" key="2">
    <source>
        <dbReference type="SAM" id="Phobius"/>
    </source>
</evidence>
<dbReference type="AlphaFoldDB" id="A0A9P0NFC9"/>
<protein>
    <submittedName>
        <fullName evidence="3">Uncharacterized protein</fullName>
    </submittedName>
</protein>
<organism evidence="3 4">
    <name type="scientific">Aphis gossypii</name>
    <name type="common">Cotton aphid</name>
    <dbReference type="NCBI Taxonomy" id="80765"/>
    <lineage>
        <taxon>Eukaryota</taxon>
        <taxon>Metazoa</taxon>
        <taxon>Ecdysozoa</taxon>
        <taxon>Arthropoda</taxon>
        <taxon>Hexapoda</taxon>
        <taxon>Insecta</taxon>
        <taxon>Pterygota</taxon>
        <taxon>Neoptera</taxon>
        <taxon>Paraneoptera</taxon>
        <taxon>Hemiptera</taxon>
        <taxon>Sternorrhyncha</taxon>
        <taxon>Aphidomorpha</taxon>
        <taxon>Aphidoidea</taxon>
        <taxon>Aphididae</taxon>
        <taxon>Aphidini</taxon>
        <taxon>Aphis</taxon>
        <taxon>Aphis</taxon>
    </lineage>
</organism>
<dbReference type="EMBL" id="OU899034">
    <property type="protein sequence ID" value="CAH1712381.1"/>
    <property type="molecule type" value="Genomic_DNA"/>
</dbReference>
<keyword evidence="4" id="KW-1185">Reference proteome</keyword>
<keyword evidence="2" id="KW-1133">Transmembrane helix</keyword>
<keyword evidence="2" id="KW-0812">Transmembrane</keyword>